<dbReference type="AlphaFoldDB" id="A0A1Y4QP26"/>
<evidence type="ECO:0000256" key="5">
    <source>
        <dbReference type="ARBA" id="ARBA00023163"/>
    </source>
</evidence>
<keyword evidence="1" id="KW-0808">Transferase</keyword>
<comment type="caution">
    <text evidence="9">The sequence shown here is derived from an EMBL/GenBank/DDBJ whole genome shotgun (WGS) entry which is preliminary data.</text>
</comment>
<dbReference type="EMBL" id="NFLB01000002">
    <property type="protein sequence ID" value="OUQ06272.1"/>
    <property type="molecule type" value="Genomic_DNA"/>
</dbReference>
<evidence type="ECO:0000259" key="6">
    <source>
        <dbReference type="PROSITE" id="PS51094"/>
    </source>
</evidence>
<dbReference type="PANTHER" id="PTHR30185:SF12">
    <property type="entry name" value="TRANSCRIPTIONAL REGULATOR MANR"/>
    <property type="match status" value="1"/>
</dbReference>
<evidence type="ECO:0008006" key="11">
    <source>
        <dbReference type="Google" id="ProtNLM"/>
    </source>
</evidence>
<keyword evidence="5" id="KW-0804">Transcription</keyword>
<keyword evidence="2" id="KW-0677">Repeat</keyword>
<proteinExistence type="predicted"/>
<evidence type="ECO:0000259" key="8">
    <source>
        <dbReference type="PROSITE" id="PS51372"/>
    </source>
</evidence>
<dbReference type="Proteomes" id="UP000196258">
    <property type="component" value="Unassembled WGS sequence"/>
</dbReference>
<evidence type="ECO:0000256" key="1">
    <source>
        <dbReference type="ARBA" id="ARBA00022679"/>
    </source>
</evidence>
<evidence type="ECO:0000259" key="7">
    <source>
        <dbReference type="PROSITE" id="PS51099"/>
    </source>
</evidence>
<dbReference type="PROSITE" id="PS51099">
    <property type="entry name" value="PTS_EIIB_TYPE_2"/>
    <property type="match status" value="1"/>
</dbReference>
<evidence type="ECO:0000256" key="4">
    <source>
        <dbReference type="ARBA" id="ARBA00023159"/>
    </source>
</evidence>
<dbReference type="InterPro" id="IPR016152">
    <property type="entry name" value="PTrfase/Anion_transptr"/>
</dbReference>
<dbReference type="GO" id="GO:0006355">
    <property type="term" value="P:regulation of DNA-templated transcription"/>
    <property type="evidence" value="ECO:0007669"/>
    <property type="project" value="InterPro"/>
</dbReference>
<feature type="domain" description="PTS EIIA type-2" evidence="6">
    <location>
        <begin position="535"/>
        <end position="675"/>
    </location>
</feature>
<dbReference type="InterPro" id="IPR036388">
    <property type="entry name" value="WH-like_DNA-bd_sf"/>
</dbReference>
<dbReference type="InterPro" id="IPR050661">
    <property type="entry name" value="BglG_antiterminators"/>
</dbReference>
<evidence type="ECO:0000313" key="9">
    <source>
        <dbReference type="EMBL" id="OUQ06272.1"/>
    </source>
</evidence>
<feature type="domain" description="PRD" evidence="8">
    <location>
        <begin position="294"/>
        <end position="400"/>
    </location>
</feature>
<protein>
    <recommendedName>
        <fullName evidence="11">PTS system EIIA component</fullName>
    </recommendedName>
</protein>
<dbReference type="InterPro" id="IPR036095">
    <property type="entry name" value="PTS_EIIB-like_sf"/>
</dbReference>
<dbReference type="Gene3D" id="1.10.10.10">
    <property type="entry name" value="Winged helix-like DNA-binding domain superfamily/Winged helix DNA-binding domain"/>
    <property type="match status" value="1"/>
</dbReference>
<keyword evidence="4" id="KW-0010">Activator</keyword>
<dbReference type="SUPFAM" id="SSF52794">
    <property type="entry name" value="PTS system IIB component-like"/>
    <property type="match status" value="1"/>
</dbReference>
<sequence>MGGIKMLISARMLEIVKHLYQYKTTTYKEIEQSLGIKERNVRYDVDRINEILAENGLEQIERKGKGVLEVPANFKTYIFETNNEFVYSQAERSSILLLYLFFNNKELKLNKIAKKIQVSRSTIKNDFDEIEQMLLRKGFEIKYDDNFIINGDTRHCIHFMVGEIKKYISLIKHSKYLNSFQEYVLEILEQSFKGVSLSKIITSIDDMLEETNRTFTDETYNWYVANILCMIWLFEKDGIPAFDLGFLERDDQNIDKFIFQLETLLNKEIDKKNRNKMINFLSYLNLYAKSENSLDMVNVEAIVTNFISGMSLEMGIPFQNDPILIEGLFNHIVPLIQRIKLGVVVDENVISLLSTKNLEVYEIVSRVITKIDILNKITNENEIAYLTIHFIASLKRINTTNRKKVLLVCGHGYGTTTMLKETLLTEYQVEIVDTIPKYKISSYQNFDNINLVITTTKLDVGIDYLKVNPILTELDDRCLINAGIARRTPLSNYYSINKSLDFLTDEDRLRVLDVIREELGYRDLCKPKKIAKLSDLLSENVIKIVDEEMTWEEAIIQSCNIMENINAINRNYMESIFDIIEQNGFYSIIDGSFALLHGNCDIGVYKTSMSMIINKKKIKFGEKEVNIIFCLSSKDQKEHIPAIINLMKLEKTTDFIKYVLKADSSKEAYETLVQYERRII</sequence>
<dbReference type="PANTHER" id="PTHR30185">
    <property type="entry name" value="CRYPTIC BETA-GLUCOSIDE BGL OPERON ANTITERMINATOR"/>
    <property type="match status" value="1"/>
</dbReference>
<accession>A0A1Y4QP26</accession>
<dbReference type="InterPro" id="IPR007737">
    <property type="entry name" value="Mga_HTH"/>
</dbReference>
<gene>
    <name evidence="9" type="ORF">B5E91_03140</name>
</gene>
<dbReference type="Gene3D" id="3.40.930.10">
    <property type="entry name" value="Mannitol-specific EII, Chain A"/>
    <property type="match status" value="1"/>
</dbReference>
<dbReference type="GO" id="GO:0009401">
    <property type="term" value="P:phosphoenolpyruvate-dependent sugar phosphotransferase system"/>
    <property type="evidence" value="ECO:0007669"/>
    <property type="project" value="InterPro"/>
</dbReference>
<dbReference type="Gene3D" id="1.10.1790.10">
    <property type="entry name" value="PRD domain"/>
    <property type="match status" value="1"/>
</dbReference>
<dbReference type="Pfam" id="PF00359">
    <property type="entry name" value="PTS_EIIA_2"/>
    <property type="match status" value="1"/>
</dbReference>
<organism evidence="9 10">
    <name type="scientific">Thomasclavelia spiroformis</name>
    <dbReference type="NCBI Taxonomy" id="29348"/>
    <lineage>
        <taxon>Bacteria</taxon>
        <taxon>Bacillati</taxon>
        <taxon>Bacillota</taxon>
        <taxon>Erysipelotrichia</taxon>
        <taxon>Erysipelotrichales</taxon>
        <taxon>Coprobacillaceae</taxon>
        <taxon>Thomasclavelia</taxon>
    </lineage>
</organism>
<keyword evidence="3" id="KW-0805">Transcription regulation</keyword>
<dbReference type="InterPro" id="IPR036634">
    <property type="entry name" value="PRD_sf"/>
</dbReference>
<dbReference type="InterPro" id="IPR002178">
    <property type="entry name" value="PTS_EIIA_type-2_dom"/>
</dbReference>
<name>A0A1Y4QP26_9FIRM</name>
<dbReference type="PROSITE" id="PS51094">
    <property type="entry name" value="PTS_EIIA_TYPE_2"/>
    <property type="match status" value="1"/>
</dbReference>
<dbReference type="Pfam" id="PF00874">
    <property type="entry name" value="PRD"/>
    <property type="match status" value="1"/>
</dbReference>
<dbReference type="InterPro" id="IPR013011">
    <property type="entry name" value="PTS_EIIB_2"/>
</dbReference>
<dbReference type="PROSITE" id="PS51372">
    <property type="entry name" value="PRD_2"/>
    <property type="match status" value="1"/>
</dbReference>
<dbReference type="Gene3D" id="3.40.50.2300">
    <property type="match status" value="1"/>
</dbReference>
<dbReference type="SUPFAM" id="SSF55804">
    <property type="entry name" value="Phoshotransferase/anion transport protein"/>
    <property type="match status" value="1"/>
</dbReference>
<evidence type="ECO:0000256" key="2">
    <source>
        <dbReference type="ARBA" id="ARBA00022737"/>
    </source>
</evidence>
<dbReference type="CDD" id="cd05568">
    <property type="entry name" value="PTS_IIB_bgl_like"/>
    <property type="match status" value="1"/>
</dbReference>
<dbReference type="SUPFAM" id="SSF63520">
    <property type="entry name" value="PTS-regulatory domain, PRD"/>
    <property type="match status" value="1"/>
</dbReference>
<dbReference type="GO" id="GO:0008982">
    <property type="term" value="F:protein-N(PI)-phosphohistidine-sugar phosphotransferase activity"/>
    <property type="evidence" value="ECO:0007669"/>
    <property type="project" value="InterPro"/>
</dbReference>
<evidence type="ECO:0000313" key="10">
    <source>
        <dbReference type="Proteomes" id="UP000196258"/>
    </source>
</evidence>
<evidence type="ECO:0000256" key="3">
    <source>
        <dbReference type="ARBA" id="ARBA00023015"/>
    </source>
</evidence>
<reference evidence="10" key="1">
    <citation type="submission" date="2017-04" db="EMBL/GenBank/DDBJ databases">
        <title>Function of individual gut microbiota members based on whole genome sequencing of pure cultures obtained from chicken caecum.</title>
        <authorList>
            <person name="Medvecky M."/>
            <person name="Cejkova D."/>
            <person name="Polansky O."/>
            <person name="Karasova D."/>
            <person name="Kubasova T."/>
            <person name="Cizek A."/>
            <person name="Rychlik I."/>
        </authorList>
    </citation>
    <scope>NUCLEOTIDE SEQUENCE [LARGE SCALE GENOMIC DNA]</scope>
    <source>
        <strain evidence="10">An149</strain>
    </source>
</reference>
<feature type="domain" description="PTS EIIB type-2" evidence="7">
    <location>
        <begin position="403"/>
        <end position="491"/>
    </location>
</feature>
<dbReference type="Pfam" id="PF05043">
    <property type="entry name" value="Mga"/>
    <property type="match status" value="1"/>
</dbReference>
<dbReference type="InterPro" id="IPR011608">
    <property type="entry name" value="PRD"/>
</dbReference>